<dbReference type="EMBL" id="KK365282">
    <property type="protein sequence ID" value="KCZ79403.1"/>
    <property type="molecule type" value="Genomic_DNA"/>
</dbReference>
<dbReference type="InterPro" id="IPR024445">
    <property type="entry name" value="Tnp_ISXO2-like"/>
</dbReference>
<dbReference type="AlphaFoldDB" id="A0A059EWI3"/>
<dbReference type="PANTHER" id="PTHR47163:SF2">
    <property type="entry name" value="SI:DKEY-17M8.2"/>
    <property type="match status" value="1"/>
</dbReference>
<dbReference type="NCBIfam" id="NF033547">
    <property type="entry name" value="transpos_IS1595"/>
    <property type="match status" value="1"/>
</dbReference>
<dbReference type="VEuPathDB" id="MicrosporidiaDB:H312_03202"/>
<dbReference type="OrthoDB" id="8597234at2759"/>
<feature type="domain" description="ISXO2-like transposase" evidence="1">
    <location>
        <begin position="44"/>
        <end position="190"/>
    </location>
</feature>
<dbReference type="SMART" id="SM01126">
    <property type="entry name" value="DDE_Tnp_IS1595"/>
    <property type="match status" value="1"/>
</dbReference>
<dbReference type="PANTHER" id="PTHR47163">
    <property type="entry name" value="DDE_TNP_IS1595 DOMAIN-CONTAINING PROTEIN"/>
    <property type="match status" value="1"/>
</dbReference>
<protein>
    <recommendedName>
        <fullName evidence="1">ISXO2-like transposase domain-containing protein</fullName>
    </recommendedName>
</protein>
<organism evidence="2 3">
    <name type="scientific">Anncaliia algerae PRA339</name>
    <dbReference type="NCBI Taxonomy" id="1288291"/>
    <lineage>
        <taxon>Eukaryota</taxon>
        <taxon>Fungi</taxon>
        <taxon>Fungi incertae sedis</taxon>
        <taxon>Microsporidia</taxon>
        <taxon>Tubulinosematoidea</taxon>
        <taxon>Tubulinosematidae</taxon>
        <taxon>Anncaliia</taxon>
    </lineage>
</organism>
<evidence type="ECO:0000313" key="3">
    <source>
        <dbReference type="Proteomes" id="UP000030655"/>
    </source>
</evidence>
<sequence>MIRWSNDVQITSIVRNLNIKITTVKKVIKKFLDLCGPFNFHNNKLGGVNKIVQIDETMLNFKCKSHRGRSPHNKTDALVMVEVEDKIKRVFAVVIPDKRAETILPIICNNIINGSVIWTDEHKSYSQLTSKGFLHSTVCHKYNFVDKETGTHTQAVESFNNCIKIAIKKRKGVVVQSRQDFLNEICWLFNNKENRLERILNIILHALHSFLLCSHTKMSRVFEANIVHPLHRA</sequence>
<accession>A0A059EWI3</accession>
<reference evidence="3" key="1">
    <citation type="submission" date="2013-02" db="EMBL/GenBank/DDBJ databases">
        <authorList>
            <consortium name="The Broad Institute Genome Sequencing Platform"/>
            <person name="Cuomo C."/>
            <person name="Becnel J."/>
            <person name="Sanscrainte N."/>
            <person name="Walker B."/>
            <person name="Young S.K."/>
            <person name="Zeng Q."/>
            <person name="Gargeya S."/>
            <person name="Fitzgerald M."/>
            <person name="Haas B."/>
            <person name="Abouelleil A."/>
            <person name="Alvarado L."/>
            <person name="Arachchi H.M."/>
            <person name="Berlin A.M."/>
            <person name="Chapman S.B."/>
            <person name="Dewar J."/>
            <person name="Goldberg J."/>
            <person name="Griggs A."/>
            <person name="Gujja S."/>
            <person name="Hansen M."/>
            <person name="Howarth C."/>
            <person name="Imamovic A."/>
            <person name="Larimer J."/>
            <person name="McCowan C."/>
            <person name="Murphy C."/>
            <person name="Neiman D."/>
            <person name="Pearson M."/>
            <person name="Priest M."/>
            <person name="Roberts A."/>
            <person name="Saif S."/>
            <person name="Shea T."/>
            <person name="Sisk P."/>
            <person name="Sykes S."/>
            <person name="Wortman J."/>
            <person name="Nusbaum C."/>
            <person name="Birren B."/>
        </authorList>
    </citation>
    <scope>NUCLEOTIDE SEQUENCE [LARGE SCALE GENOMIC DNA]</scope>
    <source>
        <strain evidence="3">PRA339</strain>
    </source>
</reference>
<name>A0A059EWI3_9MICR</name>
<dbReference type="Pfam" id="PF12762">
    <property type="entry name" value="DDE_Tnp_IS1595"/>
    <property type="match status" value="1"/>
</dbReference>
<dbReference type="Proteomes" id="UP000030655">
    <property type="component" value="Unassembled WGS sequence"/>
</dbReference>
<evidence type="ECO:0000313" key="2">
    <source>
        <dbReference type="EMBL" id="KCZ79403.1"/>
    </source>
</evidence>
<keyword evidence="3" id="KW-1185">Reference proteome</keyword>
<reference evidence="2 3" key="2">
    <citation type="submission" date="2014-03" db="EMBL/GenBank/DDBJ databases">
        <title>The Genome Sequence of Anncaliia algerae insect isolate PRA339.</title>
        <authorList>
            <consortium name="The Broad Institute Genome Sequencing Platform"/>
            <consortium name="The Broad Institute Genome Sequencing Center for Infectious Disease"/>
            <person name="Cuomo C."/>
            <person name="Becnel J."/>
            <person name="Sanscrainte N."/>
            <person name="Walker B."/>
            <person name="Young S.K."/>
            <person name="Zeng Q."/>
            <person name="Gargeya S."/>
            <person name="Fitzgerald M."/>
            <person name="Haas B."/>
            <person name="Abouelleil A."/>
            <person name="Alvarado L."/>
            <person name="Arachchi H.M."/>
            <person name="Berlin A.M."/>
            <person name="Chapman S.B."/>
            <person name="Dewar J."/>
            <person name="Goldberg J."/>
            <person name="Griggs A."/>
            <person name="Gujja S."/>
            <person name="Hansen M."/>
            <person name="Howarth C."/>
            <person name="Imamovic A."/>
            <person name="Larimer J."/>
            <person name="McCowan C."/>
            <person name="Murphy C."/>
            <person name="Neiman D."/>
            <person name="Pearson M."/>
            <person name="Priest M."/>
            <person name="Roberts A."/>
            <person name="Saif S."/>
            <person name="Shea T."/>
            <person name="Sisk P."/>
            <person name="Sykes S."/>
            <person name="Wortman J."/>
            <person name="Nusbaum C."/>
            <person name="Birren B."/>
        </authorList>
    </citation>
    <scope>NUCLEOTIDE SEQUENCE [LARGE SCALE GENOMIC DNA]</scope>
    <source>
        <strain evidence="2 3">PRA339</strain>
    </source>
</reference>
<evidence type="ECO:0000259" key="1">
    <source>
        <dbReference type="SMART" id="SM01126"/>
    </source>
</evidence>
<proteinExistence type="predicted"/>
<dbReference type="HOGENOM" id="CLU_044348_8_0_1"/>
<gene>
    <name evidence="2" type="ORF">H312_03202</name>
</gene>
<dbReference type="InterPro" id="IPR053164">
    <property type="entry name" value="IS1016-like_transposase"/>
</dbReference>